<protein>
    <submittedName>
        <fullName evidence="10">Peptide/nickel transport system ATP-binding protein</fullName>
    </submittedName>
</protein>
<dbReference type="PROSITE" id="PS50893">
    <property type="entry name" value="ABC_TRANSPORTER_2"/>
    <property type="match status" value="2"/>
</dbReference>
<evidence type="ECO:0000313" key="11">
    <source>
        <dbReference type="Proteomes" id="UP000587070"/>
    </source>
</evidence>
<dbReference type="CDD" id="cd03257">
    <property type="entry name" value="ABC_NikE_OppD_transporters"/>
    <property type="match status" value="2"/>
</dbReference>
<keyword evidence="6 10" id="KW-0067">ATP-binding</keyword>
<keyword evidence="7" id="KW-0472">Membrane</keyword>
<dbReference type="NCBIfam" id="TIGR01727">
    <property type="entry name" value="oligo_HPY"/>
    <property type="match status" value="2"/>
</dbReference>
<evidence type="ECO:0000256" key="6">
    <source>
        <dbReference type="ARBA" id="ARBA00022840"/>
    </source>
</evidence>
<dbReference type="GO" id="GO:0005524">
    <property type="term" value="F:ATP binding"/>
    <property type="evidence" value="ECO:0007669"/>
    <property type="project" value="UniProtKB-KW"/>
</dbReference>
<sequence length="778" mass="80354">MSAEQDMQHAPQRPGAARAGEGADGVARAATPAAAGSVVAGSPLLSVRGLRTGFVSGRTTLTAVAGIDLDLAAGETFALLGESGCGKSVAALSLMRLLPPAGRILGGEVRLATGALTSGAALGGMPEAAVSAAGNAAAGIDLLRLPEAEMRSVRGRGMAMIFQEPATSLNPVLTVGRQITEALPDLRGGSAEARERATALLAAAGIADPARRLDEYPFQMSGGMKQRVMIAAALAGEPRLLIADEPTTALDVTIQAQILDLLARLQAERGMGILLITHDLGVVARMAQRIGVMYAGEIVEEAPRATFFAAPRHPYTQKLFAALPDSARRGRVLETIPGQVPSLAAMPAGCRFAPRCAFAFDRCRVDSPQWREVAPGHRVRCHLLEVTAGSSASAAVEVSEFVAQGALAAAGDAAAAAATPQAALAAPQATELSAPDAPVTEPLLAVSDLAVHFPIRQGLLRRQVGAVRAVDGVSLTLTRGRTLALVGESGCGKTTVGKAILQLIAPTGGSVRLDGQELVGLSRNALRPLRRRMQMVFQDPFASLNPRLSVGEIIGEGMQALGVAAADGQGGEVGNNRAAAIGALLRQVGLDPAAATRYPHEFSGGQRQRIAIARALAVQPELIVCDEPTSALDVSVQAQILNLLGSLQAELGLAYLFITHNFAVVEHLAHEVAVMYLGRIVERGTVEEVLGAARHPYTQALLAAVPNPRLDAQAAGPGSAQAAAGAPRLAGEMPSPAKPPAGCHFHPRCPLAGEDCRAGYPPAVRLSATHVVHCLRYV</sequence>
<gene>
    <name evidence="10" type="ORF">GGD90_001903</name>
</gene>
<dbReference type="Pfam" id="PF00005">
    <property type="entry name" value="ABC_tran"/>
    <property type="match status" value="2"/>
</dbReference>
<dbReference type="Pfam" id="PF08352">
    <property type="entry name" value="oligo_HPY"/>
    <property type="match status" value="2"/>
</dbReference>
<dbReference type="NCBIfam" id="NF007739">
    <property type="entry name" value="PRK10419.1"/>
    <property type="match status" value="3"/>
</dbReference>
<evidence type="ECO:0000256" key="2">
    <source>
        <dbReference type="ARBA" id="ARBA00005417"/>
    </source>
</evidence>
<accession>A0A840GH71</accession>
<feature type="domain" description="ABC transporter" evidence="9">
    <location>
        <begin position="455"/>
        <end position="702"/>
    </location>
</feature>
<dbReference type="InterPro" id="IPR050388">
    <property type="entry name" value="ABC_Ni/Peptide_Import"/>
</dbReference>
<dbReference type="GO" id="GO:0055085">
    <property type="term" value="P:transmembrane transport"/>
    <property type="evidence" value="ECO:0007669"/>
    <property type="project" value="UniProtKB-ARBA"/>
</dbReference>
<dbReference type="Gene3D" id="3.40.50.300">
    <property type="entry name" value="P-loop containing nucleotide triphosphate hydrolases"/>
    <property type="match status" value="2"/>
</dbReference>
<dbReference type="FunFam" id="3.40.50.300:FF:000016">
    <property type="entry name" value="Oligopeptide ABC transporter ATP-binding component"/>
    <property type="match status" value="1"/>
</dbReference>
<proteinExistence type="inferred from homology"/>
<dbReference type="InterPro" id="IPR003593">
    <property type="entry name" value="AAA+_ATPase"/>
</dbReference>
<evidence type="ECO:0000256" key="1">
    <source>
        <dbReference type="ARBA" id="ARBA00004417"/>
    </source>
</evidence>
<dbReference type="SUPFAM" id="SSF52540">
    <property type="entry name" value="P-loop containing nucleoside triphosphate hydrolases"/>
    <property type="match status" value="2"/>
</dbReference>
<reference evidence="10 11" key="1">
    <citation type="submission" date="2020-08" db="EMBL/GenBank/DDBJ databases">
        <title>Genome sequencing of Purple Non-Sulfur Bacteria from various extreme environments.</title>
        <authorList>
            <person name="Mayer M."/>
        </authorList>
    </citation>
    <scope>NUCLEOTIDE SEQUENCE [LARGE SCALE GENOMIC DNA]</scope>
    <source>
        <strain evidence="10 11">2761</strain>
    </source>
</reference>
<evidence type="ECO:0000256" key="4">
    <source>
        <dbReference type="ARBA" id="ARBA00022475"/>
    </source>
</evidence>
<dbReference type="Proteomes" id="UP000587070">
    <property type="component" value="Unassembled WGS sequence"/>
</dbReference>
<evidence type="ECO:0000256" key="8">
    <source>
        <dbReference type="SAM" id="MobiDB-lite"/>
    </source>
</evidence>
<comment type="similarity">
    <text evidence="2">Belongs to the ABC transporter superfamily.</text>
</comment>
<name>A0A840GH71_RHOTE</name>
<dbReference type="GO" id="GO:0005886">
    <property type="term" value="C:plasma membrane"/>
    <property type="evidence" value="ECO:0007669"/>
    <property type="project" value="UniProtKB-SubCell"/>
</dbReference>
<dbReference type="EMBL" id="JACIGE010000006">
    <property type="protein sequence ID" value="MBB4247529.1"/>
    <property type="molecule type" value="Genomic_DNA"/>
</dbReference>
<keyword evidence="3" id="KW-0813">Transport</keyword>
<comment type="caution">
    <text evidence="10">The sequence shown here is derived from an EMBL/GenBank/DDBJ whole genome shotgun (WGS) entry which is preliminary data.</text>
</comment>
<dbReference type="GO" id="GO:0016887">
    <property type="term" value="F:ATP hydrolysis activity"/>
    <property type="evidence" value="ECO:0007669"/>
    <property type="project" value="InterPro"/>
</dbReference>
<dbReference type="RefSeq" id="WP_228273717.1">
    <property type="nucleotide sequence ID" value="NZ_JACIGE010000006.1"/>
</dbReference>
<feature type="region of interest" description="Disordered" evidence="8">
    <location>
        <begin position="1"/>
        <end position="24"/>
    </location>
</feature>
<dbReference type="InterPro" id="IPR003439">
    <property type="entry name" value="ABC_transporter-like_ATP-bd"/>
</dbReference>
<dbReference type="SMART" id="SM00382">
    <property type="entry name" value="AAA"/>
    <property type="match status" value="2"/>
</dbReference>
<dbReference type="GO" id="GO:0015833">
    <property type="term" value="P:peptide transport"/>
    <property type="evidence" value="ECO:0007669"/>
    <property type="project" value="InterPro"/>
</dbReference>
<dbReference type="PANTHER" id="PTHR43297:SF2">
    <property type="entry name" value="DIPEPTIDE TRANSPORT ATP-BINDING PROTEIN DPPD"/>
    <property type="match status" value="1"/>
</dbReference>
<dbReference type="NCBIfam" id="NF008453">
    <property type="entry name" value="PRK11308.1"/>
    <property type="match status" value="3"/>
</dbReference>
<evidence type="ECO:0000256" key="7">
    <source>
        <dbReference type="ARBA" id="ARBA00023136"/>
    </source>
</evidence>
<evidence type="ECO:0000313" key="10">
    <source>
        <dbReference type="EMBL" id="MBB4247529.1"/>
    </source>
</evidence>
<keyword evidence="5" id="KW-0547">Nucleotide-binding</keyword>
<dbReference type="InterPro" id="IPR017871">
    <property type="entry name" value="ABC_transporter-like_CS"/>
</dbReference>
<feature type="compositionally biased region" description="Low complexity" evidence="8">
    <location>
        <begin position="712"/>
        <end position="731"/>
    </location>
</feature>
<comment type="subcellular location">
    <subcellularLocation>
        <location evidence="1">Cell inner membrane</location>
        <topology evidence="1">Peripheral membrane protein</topology>
    </subcellularLocation>
</comment>
<evidence type="ECO:0000259" key="9">
    <source>
        <dbReference type="PROSITE" id="PS50893"/>
    </source>
</evidence>
<feature type="region of interest" description="Disordered" evidence="8">
    <location>
        <begin position="712"/>
        <end position="736"/>
    </location>
</feature>
<dbReference type="AlphaFoldDB" id="A0A840GH71"/>
<dbReference type="InterPro" id="IPR013563">
    <property type="entry name" value="Oligopep_ABC_C"/>
</dbReference>
<evidence type="ECO:0000256" key="5">
    <source>
        <dbReference type="ARBA" id="ARBA00022741"/>
    </source>
</evidence>
<evidence type="ECO:0000256" key="3">
    <source>
        <dbReference type="ARBA" id="ARBA00022448"/>
    </source>
</evidence>
<keyword evidence="11" id="KW-1185">Reference proteome</keyword>
<feature type="domain" description="ABC transporter" evidence="9">
    <location>
        <begin position="47"/>
        <end position="320"/>
    </location>
</feature>
<dbReference type="InterPro" id="IPR027417">
    <property type="entry name" value="P-loop_NTPase"/>
</dbReference>
<dbReference type="PROSITE" id="PS00211">
    <property type="entry name" value="ABC_TRANSPORTER_1"/>
    <property type="match status" value="2"/>
</dbReference>
<dbReference type="PANTHER" id="PTHR43297">
    <property type="entry name" value="OLIGOPEPTIDE TRANSPORT ATP-BINDING PROTEIN APPD"/>
    <property type="match status" value="1"/>
</dbReference>
<organism evidence="10 11">
    <name type="scientific">Rhodocyclus tenuis</name>
    <name type="common">Rhodospirillum tenue</name>
    <dbReference type="NCBI Taxonomy" id="1066"/>
    <lineage>
        <taxon>Bacteria</taxon>
        <taxon>Pseudomonadati</taxon>
        <taxon>Pseudomonadota</taxon>
        <taxon>Betaproteobacteria</taxon>
        <taxon>Rhodocyclales</taxon>
        <taxon>Rhodocyclaceae</taxon>
        <taxon>Rhodocyclus</taxon>
    </lineage>
</organism>
<keyword evidence="4" id="KW-1003">Cell membrane</keyword>